<gene>
    <name evidence="4" type="ORF">Dsi01nite_045250</name>
</gene>
<dbReference type="SMART" id="SM01007">
    <property type="entry name" value="Aldolase_II"/>
    <property type="match status" value="1"/>
</dbReference>
<dbReference type="GO" id="GO:0016832">
    <property type="term" value="F:aldehyde-lyase activity"/>
    <property type="evidence" value="ECO:0007669"/>
    <property type="project" value="TreeGrafter"/>
</dbReference>
<name>A0A919PM53_9ACTN</name>
<sequence>MLHRPDDLRDQLALLGQAVVQAGLVVGSGGNLSARAPGSDECWVTAAGTWLDGLSRDSFVRVRISDGAVLDTTAAPSSEIGLHLATYRVRPDANAIVHLHPQTVLLLDAIGEPVRLVTTDHAFYLRQVVTTPFSPPGDARVGELAAAACAGGVNCVILSHHGCSVIADSVELAHKRAFYLEEAAQLTYRALTLGRTLQPVPTDWLDRPAATA</sequence>
<dbReference type="Gene3D" id="3.40.225.10">
    <property type="entry name" value="Class II aldolase/adducin N-terminal domain"/>
    <property type="match status" value="1"/>
</dbReference>
<dbReference type="RefSeq" id="WP_203848244.1">
    <property type="nucleotide sequence ID" value="NZ_BAAAVW010000015.1"/>
</dbReference>
<dbReference type="PANTHER" id="PTHR22789:SF0">
    <property type="entry name" value="3-OXO-TETRONATE 4-PHOSPHATE DECARBOXYLASE-RELATED"/>
    <property type="match status" value="1"/>
</dbReference>
<organism evidence="4 5">
    <name type="scientific">Dactylosporangium siamense</name>
    <dbReference type="NCBI Taxonomy" id="685454"/>
    <lineage>
        <taxon>Bacteria</taxon>
        <taxon>Bacillati</taxon>
        <taxon>Actinomycetota</taxon>
        <taxon>Actinomycetes</taxon>
        <taxon>Micromonosporales</taxon>
        <taxon>Micromonosporaceae</taxon>
        <taxon>Dactylosporangium</taxon>
    </lineage>
</organism>
<evidence type="ECO:0000259" key="3">
    <source>
        <dbReference type="SMART" id="SM01007"/>
    </source>
</evidence>
<evidence type="ECO:0000313" key="4">
    <source>
        <dbReference type="EMBL" id="GIG46484.1"/>
    </source>
</evidence>
<dbReference type="GO" id="GO:0005829">
    <property type="term" value="C:cytosol"/>
    <property type="evidence" value="ECO:0007669"/>
    <property type="project" value="TreeGrafter"/>
</dbReference>
<accession>A0A919PM53</accession>
<dbReference type="Proteomes" id="UP000660611">
    <property type="component" value="Unassembled WGS sequence"/>
</dbReference>
<dbReference type="PANTHER" id="PTHR22789">
    <property type="entry name" value="FUCULOSE PHOSPHATE ALDOLASE"/>
    <property type="match status" value="1"/>
</dbReference>
<evidence type="ECO:0000256" key="1">
    <source>
        <dbReference type="ARBA" id="ARBA00022723"/>
    </source>
</evidence>
<dbReference type="EMBL" id="BONQ01000071">
    <property type="protein sequence ID" value="GIG46484.1"/>
    <property type="molecule type" value="Genomic_DNA"/>
</dbReference>
<dbReference type="SUPFAM" id="SSF53639">
    <property type="entry name" value="AraD/HMP-PK domain-like"/>
    <property type="match status" value="1"/>
</dbReference>
<evidence type="ECO:0000313" key="5">
    <source>
        <dbReference type="Proteomes" id="UP000660611"/>
    </source>
</evidence>
<dbReference type="Pfam" id="PF00596">
    <property type="entry name" value="Aldolase_II"/>
    <property type="match status" value="1"/>
</dbReference>
<reference evidence="4" key="1">
    <citation type="submission" date="2021-01" db="EMBL/GenBank/DDBJ databases">
        <title>Whole genome shotgun sequence of Dactylosporangium siamense NBRC 106093.</title>
        <authorList>
            <person name="Komaki H."/>
            <person name="Tamura T."/>
        </authorList>
    </citation>
    <scope>NUCLEOTIDE SEQUENCE</scope>
    <source>
        <strain evidence="4">NBRC 106093</strain>
    </source>
</reference>
<dbReference type="GO" id="GO:0019323">
    <property type="term" value="P:pentose catabolic process"/>
    <property type="evidence" value="ECO:0007669"/>
    <property type="project" value="TreeGrafter"/>
</dbReference>
<feature type="domain" description="Class II aldolase/adducin N-terminal" evidence="3">
    <location>
        <begin position="10"/>
        <end position="188"/>
    </location>
</feature>
<keyword evidence="1" id="KW-0479">Metal-binding</keyword>
<protein>
    <submittedName>
        <fullName evidence="4">Fuculose phosphate aldolase</fullName>
    </submittedName>
</protein>
<keyword evidence="5" id="KW-1185">Reference proteome</keyword>
<dbReference type="InterPro" id="IPR001303">
    <property type="entry name" value="Aldolase_II/adducin_N"/>
</dbReference>
<comment type="caution">
    <text evidence="4">The sequence shown here is derived from an EMBL/GenBank/DDBJ whole genome shotgun (WGS) entry which is preliminary data.</text>
</comment>
<proteinExistence type="predicted"/>
<evidence type="ECO:0000256" key="2">
    <source>
        <dbReference type="ARBA" id="ARBA00023239"/>
    </source>
</evidence>
<dbReference type="GO" id="GO:0046872">
    <property type="term" value="F:metal ion binding"/>
    <property type="evidence" value="ECO:0007669"/>
    <property type="project" value="UniProtKB-KW"/>
</dbReference>
<keyword evidence="2" id="KW-0456">Lyase</keyword>
<dbReference type="InterPro" id="IPR036409">
    <property type="entry name" value="Aldolase_II/adducin_N_sf"/>
</dbReference>
<dbReference type="InterPro" id="IPR050197">
    <property type="entry name" value="Aldolase_class_II_sugar_metab"/>
</dbReference>
<dbReference type="AlphaFoldDB" id="A0A919PM53"/>